<dbReference type="InterPro" id="IPR036663">
    <property type="entry name" value="Fumarylacetoacetase_C_sf"/>
</dbReference>
<dbReference type="STRING" id="938405.SAMN02927895_01266"/>
<proteinExistence type="predicted"/>
<evidence type="ECO:0000256" key="1">
    <source>
        <dbReference type="SAM" id="SignalP"/>
    </source>
</evidence>
<dbReference type="PANTHER" id="PTHR30143">
    <property type="entry name" value="ACID HYDRATASE"/>
    <property type="match status" value="1"/>
</dbReference>
<sequence length="283" mass="28983">MRRLLLATAALLPALAAEAACPPDPAVAATAGALLAGRPAEPYPDLSMADAECARAKLVPLLAAELGRPIGYKAGATGAATQRAFGLSGPVYGVMFESTTSLRDGATLQLTPQIAGVSVEADLLVRVRDEGINTAGKDHVAILRHLDQVIPYIELPRVGLGGPVNGPLLVSVNVAARLGVTGTPIPVQATEEFAARLGSMTVVLSDDTKELARASGSALLGHPLNVIPWLVGDLARNGLTLKAGDIVSLGGFAPSVPAVAGRSYTLRYEGLLAQPVSVGLQVR</sequence>
<protein>
    <submittedName>
        <fullName evidence="2">2-keto-4-pentenoate hydratase</fullName>
    </submittedName>
</protein>
<dbReference type="AlphaFoldDB" id="A0A1G6ZCC0"/>
<dbReference type="Proteomes" id="UP000198925">
    <property type="component" value="Unassembled WGS sequence"/>
</dbReference>
<dbReference type="PANTHER" id="PTHR30143:SF0">
    <property type="entry name" value="2-KETO-4-PENTENOATE HYDRATASE"/>
    <property type="match status" value="1"/>
</dbReference>
<dbReference type="Gene3D" id="3.90.850.10">
    <property type="entry name" value="Fumarylacetoacetase-like, C-terminal domain"/>
    <property type="match status" value="1"/>
</dbReference>
<dbReference type="GO" id="GO:0008684">
    <property type="term" value="F:2-oxopent-4-enoate hydratase activity"/>
    <property type="evidence" value="ECO:0007669"/>
    <property type="project" value="TreeGrafter"/>
</dbReference>
<evidence type="ECO:0000313" key="3">
    <source>
        <dbReference type="Proteomes" id="UP000198925"/>
    </source>
</evidence>
<keyword evidence="1" id="KW-0732">Signal</keyword>
<dbReference type="InterPro" id="IPR050772">
    <property type="entry name" value="Hydratase-Decarb/MhpD_sf"/>
</dbReference>
<dbReference type="RefSeq" id="WP_090561461.1">
    <property type="nucleotide sequence ID" value="NZ_FMXZ01000002.1"/>
</dbReference>
<feature type="signal peptide" evidence="1">
    <location>
        <begin position="1"/>
        <end position="19"/>
    </location>
</feature>
<name>A0A1G6ZCC0_9PROT</name>
<reference evidence="2 3" key="1">
    <citation type="submission" date="2016-10" db="EMBL/GenBank/DDBJ databases">
        <authorList>
            <person name="de Groot N.N."/>
        </authorList>
    </citation>
    <scope>NUCLEOTIDE SEQUENCE [LARGE SCALE GENOMIC DNA]</scope>
    <source>
        <strain evidence="2 3">CPCC 100156</strain>
    </source>
</reference>
<dbReference type="SUPFAM" id="SSF56529">
    <property type="entry name" value="FAH"/>
    <property type="match status" value="1"/>
</dbReference>
<dbReference type="OrthoDB" id="9792137at2"/>
<evidence type="ECO:0000313" key="2">
    <source>
        <dbReference type="EMBL" id="SDD99737.1"/>
    </source>
</evidence>
<gene>
    <name evidence="2" type="ORF">SAMN04487779_101630</name>
</gene>
<accession>A0A1G6ZCC0</accession>
<dbReference type="EMBL" id="FMZX01000016">
    <property type="protein sequence ID" value="SDD99737.1"/>
    <property type="molecule type" value="Genomic_DNA"/>
</dbReference>
<feature type="chain" id="PRO_5011763880" evidence="1">
    <location>
        <begin position="20"/>
        <end position="283"/>
    </location>
</feature>
<keyword evidence="3" id="KW-1185">Reference proteome</keyword>
<organism evidence="2 3">
    <name type="scientific">Belnapia rosea</name>
    <dbReference type="NCBI Taxonomy" id="938405"/>
    <lineage>
        <taxon>Bacteria</taxon>
        <taxon>Pseudomonadati</taxon>
        <taxon>Pseudomonadota</taxon>
        <taxon>Alphaproteobacteria</taxon>
        <taxon>Acetobacterales</taxon>
        <taxon>Roseomonadaceae</taxon>
        <taxon>Belnapia</taxon>
    </lineage>
</organism>
<dbReference type="GO" id="GO:0005737">
    <property type="term" value="C:cytoplasm"/>
    <property type="evidence" value="ECO:0007669"/>
    <property type="project" value="TreeGrafter"/>
</dbReference>